<evidence type="ECO:0000256" key="1">
    <source>
        <dbReference type="SAM" id="MobiDB-lite"/>
    </source>
</evidence>
<feature type="compositionally biased region" description="Polar residues" evidence="1">
    <location>
        <begin position="1"/>
        <end position="10"/>
    </location>
</feature>
<feature type="compositionally biased region" description="Low complexity" evidence="1">
    <location>
        <begin position="101"/>
        <end position="112"/>
    </location>
</feature>
<gene>
    <name evidence="2" type="ORF">ACFFX0_26475</name>
</gene>
<dbReference type="Proteomes" id="UP001589575">
    <property type="component" value="Unassembled WGS sequence"/>
</dbReference>
<evidence type="ECO:0000313" key="2">
    <source>
        <dbReference type="EMBL" id="MFB9074544.1"/>
    </source>
</evidence>
<evidence type="ECO:0000313" key="3">
    <source>
        <dbReference type="Proteomes" id="UP001589575"/>
    </source>
</evidence>
<reference evidence="2 3" key="1">
    <citation type="submission" date="2024-09" db="EMBL/GenBank/DDBJ databases">
        <authorList>
            <person name="Sun Q."/>
            <person name="Mori K."/>
        </authorList>
    </citation>
    <scope>NUCLEOTIDE SEQUENCE [LARGE SCALE GENOMIC DNA]</scope>
    <source>
        <strain evidence="2 3">CCM 7609</strain>
    </source>
</reference>
<feature type="compositionally biased region" description="Low complexity" evidence="1">
    <location>
        <begin position="64"/>
        <end position="76"/>
    </location>
</feature>
<accession>A0ABV5G6L5</accession>
<comment type="caution">
    <text evidence="2">The sequence shown here is derived from an EMBL/GenBank/DDBJ whole genome shotgun (WGS) entry which is preliminary data.</text>
</comment>
<organism evidence="2 3">
    <name type="scientific">Citricoccus parietis</name>
    <dbReference type="NCBI Taxonomy" id="592307"/>
    <lineage>
        <taxon>Bacteria</taxon>
        <taxon>Bacillati</taxon>
        <taxon>Actinomycetota</taxon>
        <taxon>Actinomycetes</taxon>
        <taxon>Micrococcales</taxon>
        <taxon>Micrococcaceae</taxon>
        <taxon>Citricoccus</taxon>
    </lineage>
</organism>
<dbReference type="EMBL" id="JBHMFI010000002">
    <property type="protein sequence ID" value="MFB9074544.1"/>
    <property type="molecule type" value="Genomic_DNA"/>
</dbReference>
<feature type="region of interest" description="Disordered" evidence="1">
    <location>
        <begin position="1"/>
        <end position="112"/>
    </location>
</feature>
<keyword evidence="3" id="KW-1185">Reference proteome</keyword>
<feature type="region of interest" description="Disordered" evidence="1">
    <location>
        <begin position="177"/>
        <end position="223"/>
    </location>
</feature>
<name>A0ABV5G6L5_9MICC</name>
<proteinExistence type="predicted"/>
<protein>
    <submittedName>
        <fullName evidence="2">Uncharacterized protein</fullName>
    </submittedName>
</protein>
<sequence>MAGSSRTGLDSMTLPVPSVDSTASASPSAVREARASPAAGSRVEPGTVRGTTQRVAVRATEQLARTASTTTAVRRAGPMPARSPRRDAPGTRRGPRTPLNPATAAISTPSSAVEVKGPVNTVTESPLASTEVAIRGATAAPASPSTVAPRPMRACVPIRPVMKAPTTAAARMGSPMTSAATRAQGYPAPPGTAVSSHGRASRPESAAKASGKPRICCHSGAGS</sequence>